<feature type="domain" description="Intradiol ring-cleavage dioxygenases" evidence="5">
    <location>
        <begin position="57"/>
        <end position="146"/>
    </location>
</feature>
<dbReference type="Pfam" id="PF00775">
    <property type="entry name" value="Dioxygenase_C"/>
    <property type="match status" value="1"/>
</dbReference>
<dbReference type="Proteomes" id="UP001319200">
    <property type="component" value="Unassembled WGS sequence"/>
</dbReference>
<dbReference type="EMBL" id="JAHESF010000028">
    <property type="protein sequence ID" value="MBT1699652.1"/>
    <property type="molecule type" value="Genomic_DNA"/>
</dbReference>
<evidence type="ECO:0000256" key="4">
    <source>
        <dbReference type="SAM" id="SignalP"/>
    </source>
</evidence>
<name>A0AAP2GRJ5_9BACT</name>
<evidence type="ECO:0000256" key="1">
    <source>
        <dbReference type="ARBA" id="ARBA00007825"/>
    </source>
</evidence>
<dbReference type="AlphaFoldDB" id="A0AAP2GRJ5"/>
<organism evidence="6 7">
    <name type="scientific">Chryseosolibacter histidini</name>
    <dbReference type="NCBI Taxonomy" id="2782349"/>
    <lineage>
        <taxon>Bacteria</taxon>
        <taxon>Pseudomonadati</taxon>
        <taxon>Bacteroidota</taxon>
        <taxon>Cytophagia</taxon>
        <taxon>Cytophagales</taxon>
        <taxon>Chryseotaleaceae</taxon>
        <taxon>Chryseosolibacter</taxon>
    </lineage>
</organism>
<comment type="caution">
    <text evidence="6">The sequence shown here is derived from an EMBL/GenBank/DDBJ whole genome shotgun (WGS) entry which is preliminary data.</text>
</comment>
<proteinExistence type="inferred from homology"/>
<evidence type="ECO:0000256" key="3">
    <source>
        <dbReference type="ARBA" id="ARBA00023002"/>
    </source>
</evidence>
<dbReference type="GO" id="GO:0008199">
    <property type="term" value="F:ferric iron binding"/>
    <property type="evidence" value="ECO:0007669"/>
    <property type="project" value="InterPro"/>
</dbReference>
<comment type="similarity">
    <text evidence="1">Belongs to the intradiol ring-cleavage dioxygenase family.</text>
</comment>
<feature type="signal peptide" evidence="4">
    <location>
        <begin position="1"/>
        <end position="20"/>
    </location>
</feature>
<evidence type="ECO:0000313" key="7">
    <source>
        <dbReference type="Proteomes" id="UP001319200"/>
    </source>
</evidence>
<evidence type="ECO:0000313" key="6">
    <source>
        <dbReference type="EMBL" id="MBT1699652.1"/>
    </source>
</evidence>
<dbReference type="InterPro" id="IPR015889">
    <property type="entry name" value="Intradiol_dOase_core"/>
</dbReference>
<dbReference type="PANTHER" id="PTHR33711:SF10">
    <property type="entry name" value="INTRADIOL RING-CLEAVAGE DIOXYGENASES DOMAIN-CONTAINING PROTEIN"/>
    <property type="match status" value="1"/>
</dbReference>
<evidence type="ECO:0000256" key="2">
    <source>
        <dbReference type="ARBA" id="ARBA00022964"/>
    </source>
</evidence>
<accession>A0AAP2GRJ5</accession>
<sequence>MNRTMILTMIFSALMLSACAQKKGGTAKERVVGDGCEGCEAVHEYGAKALTWIDTLPDFHEPGPKLEISGTIFRKDGKTPAKDVILYIYHTDQSGEYSTKGNETGWGKRHGYIRGWIKTNADGRYKFYTLRPAAYPGRQNPEHIHPVIKEPGIKEYWIDEYLFDDDPILSARERANQPGRGGKGIIKTTRDASGMQIAKRDIVLGLNVPGYE</sequence>
<dbReference type="Gene3D" id="2.60.130.10">
    <property type="entry name" value="Aromatic compound dioxygenase"/>
    <property type="match status" value="1"/>
</dbReference>
<feature type="chain" id="PRO_5042932183" evidence="4">
    <location>
        <begin position="21"/>
        <end position="212"/>
    </location>
</feature>
<keyword evidence="2 6" id="KW-0223">Dioxygenase</keyword>
<dbReference type="InterPro" id="IPR050770">
    <property type="entry name" value="Intradiol_RC_Dioxygenase"/>
</dbReference>
<dbReference type="SUPFAM" id="SSF49482">
    <property type="entry name" value="Aromatic compound dioxygenase"/>
    <property type="match status" value="1"/>
</dbReference>
<keyword evidence="3" id="KW-0560">Oxidoreductase</keyword>
<dbReference type="InterPro" id="IPR000627">
    <property type="entry name" value="Intradiol_dOase_C"/>
</dbReference>
<gene>
    <name evidence="6" type="ORF">KK083_22385</name>
</gene>
<dbReference type="GO" id="GO:0016702">
    <property type="term" value="F:oxidoreductase activity, acting on single donors with incorporation of molecular oxygen, incorporation of two atoms of oxygen"/>
    <property type="evidence" value="ECO:0007669"/>
    <property type="project" value="InterPro"/>
</dbReference>
<evidence type="ECO:0000259" key="5">
    <source>
        <dbReference type="Pfam" id="PF00775"/>
    </source>
</evidence>
<protein>
    <submittedName>
        <fullName evidence="6">Intradiol ring-cleavage dioxygenase</fullName>
    </submittedName>
</protein>
<keyword evidence="4" id="KW-0732">Signal</keyword>
<reference evidence="6 7" key="1">
    <citation type="submission" date="2021-05" db="EMBL/GenBank/DDBJ databases">
        <title>A Polyphasic approach of four new species of the genus Ohtaekwangia: Ohtaekwangia histidinii sp. nov., Ohtaekwangia cretensis sp. nov., Ohtaekwangia indiensis sp. nov., Ohtaekwangia reichenbachii sp. nov. from diverse environment.</title>
        <authorList>
            <person name="Octaviana S."/>
        </authorList>
    </citation>
    <scope>NUCLEOTIDE SEQUENCE [LARGE SCALE GENOMIC DNA]</scope>
    <source>
        <strain evidence="6 7">PWU4</strain>
    </source>
</reference>
<dbReference type="PROSITE" id="PS51257">
    <property type="entry name" value="PROKAR_LIPOPROTEIN"/>
    <property type="match status" value="1"/>
</dbReference>
<dbReference type="RefSeq" id="WP_254167747.1">
    <property type="nucleotide sequence ID" value="NZ_JAHESF010000028.1"/>
</dbReference>
<keyword evidence="7" id="KW-1185">Reference proteome</keyword>
<dbReference type="PANTHER" id="PTHR33711">
    <property type="entry name" value="DIOXYGENASE, PUTATIVE (AFU_ORTHOLOGUE AFUA_2G02910)-RELATED"/>
    <property type="match status" value="1"/>
</dbReference>